<feature type="transmembrane region" description="Helical" evidence="1">
    <location>
        <begin position="6"/>
        <end position="28"/>
    </location>
</feature>
<keyword evidence="3" id="KW-1185">Reference proteome</keyword>
<evidence type="ECO:0000313" key="3">
    <source>
        <dbReference type="Proteomes" id="UP000540787"/>
    </source>
</evidence>
<gene>
    <name evidence="2" type="ORF">HD842_000650</name>
</gene>
<evidence type="ECO:0000313" key="2">
    <source>
        <dbReference type="EMBL" id="MBB6132539.1"/>
    </source>
</evidence>
<feature type="transmembrane region" description="Helical" evidence="1">
    <location>
        <begin position="49"/>
        <end position="75"/>
    </location>
</feature>
<keyword evidence="1" id="KW-0472">Membrane</keyword>
<feature type="transmembrane region" description="Helical" evidence="1">
    <location>
        <begin position="145"/>
        <end position="167"/>
    </location>
</feature>
<feature type="transmembrane region" description="Helical" evidence="1">
    <location>
        <begin position="81"/>
        <end position="98"/>
    </location>
</feature>
<dbReference type="RefSeq" id="WP_229424574.1">
    <property type="nucleotide sequence ID" value="NZ_JACHBX010000001.1"/>
</dbReference>
<feature type="transmembrane region" description="Helical" evidence="1">
    <location>
        <begin position="118"/>
        <end position="139"/>
    </location>
</feature>
<accession>A0A7W9U883</accession>
<reference evidence="2 3" key="1">
    <citation type="submission" date="2020-08" db="EMBL/GenBank/DDBJ databases">
        <title>The Agave Microbiome: Exploring the role of microbial communities in plant adaptations to desert environments.</title>
        <authorList>
            <person name="Partida-Martinez L.P."/>
        </authorList>
    </citation>
    <scope>NUCLEOTIDE SEQUENCE [LARGE SCALE GENOMIC DNA]</scope>
    <source>
        <strain evidence="2 3">AT3.2</strain>
    </source>
</reference>
<organism evidence="2 3">
    <name type="scientific">Massilia aurea</name>
    <dbReference type="NCBI Taxonomy" id="373040"/>
    <lineage>
        <taxon>Bacteria</taxon>
        <taxon>Pseudomonadati</taxon>
        <taxon>Pseudomonadota</taxon>
        <taxon>Betaproteobacteria</taxon>
        <taxon>Burkholderiales</taxon>
        <taxon>Oxalobacteraceae</taxon>
        <taxon>Telluria group</taxon>
        <taxon>Massilia</taxon>
    </lineage>
</organism>
<dbReference type="Proteomes" id="UP000540787">
    <property type="component" value="Unassembled WGS sequence"/>
</dbReference>
<keyword evidence="1" id="KW-1133">Transmembrane helix</keyword>
<evidence type="ECO:0008006" key="4">
    <source>
        <dbReference type="Google" id="ProtNLM"/>
    </source>
</evidence>
<dbReference type="EMBL" id="JACHBX010000001">
    <property type="protein sequence ID" value="MBB6132539.1"/>
    <property type="molecule type" value="Genomic_DNA"/>
</dbReference>
<keyword evidence="1" id="KW-0812">Transmembrane</keyword>
<name>A0A7W9U883_9BURK</name>
<comment type="caution">
    <text evidence="2">The sequence shown here is derived from an EMBL/GenBank/DDBJ whole genome shotgun (WGS) entry which is preliminary data.</text>
</comment>
<sequence>MRHLQLKFAMVAGTATLFLATILLNEILFTRLEFAPGINMIYLPAGVRLLSVLLFAEAGAFGLLLASWYICFFHFFPDDPLRSFAGGILSSLAPYLAYRALLASGVGASLRGMSGQRLFCFALLFSVMSPAMHHAWFALMGGQDLWRGFIVMFTGDLAGTLIVLYGARLALNTFWPKPVARRC</sequence>
<evidence type="ECO:0000256" key="1">
    <source>
        <dbReference type="SAM" id="Phobius"/>
    </source>
</evidence>
<protein>
    <recommendedName>
        <fullName evidence="4">MASE1 domain-containing protein</fullName>
    </recommendedName>
</protein>
<proteinExistence type="predicted"/>
<dbReference type="AlphaFoldDB" id="A0A7W9U883"/>